<name>A0ABX2RL76_9ACTN</name>
<sequence length="67" mass="7029">MTLSVMPLSHKYASQSYRSLRYAPPAARHAGTRPGVATARTGTARTGTARTATASAIAARTVVGDRR</sequence>
<keyword evidence="3" id="KW-1185">Reference proteome</keyword>
<accession>A0ABX2RL76</accession>
<comment type="caution">
    <text evidence="2">The sequence shown here is derived from an EMBL/GenBank/DDBJ whole genome shotgun (WGS) entry which is preliminary data.</text>
</comment>
<organism evidence="2 3">
    <name type="scientific">Micromonospora purpureochromogenes</name>
    <dbReference type="NCBI Taxonomy" id="47872"/>
    <lineage>
        <taxon>Bacteria</taxon>
        <taxon>Bacillati</taxon>
        <taxon>Actinomycetota</taxon>
        <taxon>Actinomycetes</taxon>
        <taxon>Micromonosporales</taxon>
        <taxon>Micromonosporaceae</taxon>
        <taxon>Micromonospora</taxon>
    </lineage>
</organism>
<protein>
    <submittedName>
        <fullName evidence="2">Uncharacterized protein</fullName>
    </submittedName>
</protein>
<feature type="compositionally biased region" description="Low complexity" evidence="1">
    <location>
        <begin position="32"/>
        <end position="53"/>
    </location>
</feature>
<dbReference type="EMBL" id="JACCCQ010000001">
    <property type="protein sequence ID" value="NYF55948.1"/>
    <property type="molecule type" value="Genomic_DNA"/>
</dbReference>
<feature type="region of interest" description="Disordered" evidence="1">
    <location>
        <begin position="25"/>
        <end position="53"/>
    </location>
</feature>
<reference evidence="2 3" key="1">
    <citation type="submission" date="2020-07" db="EMBL/GenBank/DDBJ databases">
        <title>Sequencing the genomes of 1000 actinobacteria strains.</title>
        <authorList>
            <person name="Klenk H.-P."/>
        </authorList>
    </citation>
    <scope>NUCLEOTIDE SEQUENCE [LARGE SCALE GENOMIC DNA]</scope>
    <source>
        <strain evidence="2 3">DSM 43814</strain>
    </source>
</reference>
<evidence type="ECO:0000256" key="1">
    <source>
        <dbReference type="SAM" id="MobiDB-lite"/>
    </source>
</evidence>
<gene>
    <name evidence="2" type="ORF">HDA35_001779</name>
</gene>
<proteinExistence type="predicted"/>
<evidence type="ECO:0000313" key="2">
    <source>
        <dbReference type="EMBL" id="NYF55948.1"/>
    </source>
</evidence>
<dbReference type="Proteomes" id="UP000631553">
    <property type="component" value="Unassembled WGS sequence"/>
</dbReference>
<evidence type="ECO:0000313" key="3">
    <source>
        <dbReference type="Proteomes" id="UP000631553"/>
    </source>
</evidence>